<dbReference type="RefSeq" id="WP_273596804.1">
    <property type="nucleotide sequence ID" value="NZ_JAQQXS010000008.1"/>
</dbReference>
<evidence type="ECO:0000256" key="5">
    <source>
        <dbReference type="ARBA" id="ARBA00022481"/>
    </source>
</evidence>
<dbReference type="PRINTS" id="PR00813">
    <property type="entry name" value="BCTERIALGSPG"/>
</dbReference>
<accession>A0ABT5KS69</accession>
<keyword evidence="4" id="KW-1003">Cell membrane</keyword>
<reference evidence="13 14" key="1">
    <citation type="submission" date="2022-10" db="EMBL/GenBank/DDBJ databases">
        <title>paucibacter sp. hw8 Genome sequencing.</title>
        <authorList>
            <person name="Park S."/>
        </authorList>
    </citation>
    <scope>NUCLEOTIDE SEQUENCE [LARGE SCALE GENOMIC DNA]</scope>
    <source>
        <strain evidence="14">hw8</strain>
    </source>
</reference>
<keyword evidence="6" id="KW-0997">Cell inner membrane</keyword>
<proteinExistence type="inferred from homology"/>
<evidence type="ECO:0000256" key="3">
    <source>
        <dbReference type="ARBA" id="ARBA00020042"/>
    </source>
</evidence>
<feature type="transmembrane region" description="Helical" evidence="11">
    <location>
        <begin position="30"/>
        <end position="50"/>
    </location>
</feature>
<dbReference type="SUPFAM" id="SSF54523">
    <property type="entry name" value="Pili subunits"/>
    <property type="match status" value="1"/>
</dbReference>
<feature type="domain" description="Type II secretion system protein GspG C-terminal" evidence="12">
    <location>
        <begin position="54"/>
        <end position="159"/>
    </location>
</feature>
<dbReference type="PANTHER" id="PTHR30093">
    <property type="entry name" value="GENERAL SECRETION PATHWAY PROTEIN G"/>
    <property type="match status" value="1"/>
</dbReference>
<gene>
    <name evidence="13" type="primary">gspG</name>
    <name evidence="13" type="ORF">PRZ01_10880</name>
</gene>
<keyword evidence="7 11" id="KW-0812">Transmembrane</keyword>
<evidence type="ECO:0000256" key="11">
    <source>
        <dbReference type="SAM" id="Phobius"/>
    </source>
</evidence>
<dbReference type="Proteomes" id="UP001219862">
    <property type="component" value="Unassembled WGS sequence"/>
</dbReference>
<organism evidence="13 14">
    <name type="scientific">Roseateles koreensis</name>
    <dbReference type="NCBI Taxonomy" id="2987526"/>
    <lineage>
        <taxon>Bacteria</taxon>
        <taxon>Pseudomonadati</taxon>
        <taxon>Pseudomonadota</taxon>
        <taxon>Betaproteobacteria</taxon>
        <taxon>Burkholderiales</taxon>
        <taxon>Sphaerotilaceae</taxon>
        <taxon>Roseateles</taxon>
    </lineage>
</organism>
<keyword evidence="8 11" id="KW-1133">Transmembrane helix</keyword>
<protein>
    <recommendedName>
        <fullName evidence="3">Type II secretion system core protein G</fullName>
    </recommendedName>
</protein>
<evidence type="ECO:0000313" key="13">
    <source>
        <dbReference type="EMBL" id="MDC8785697.1"/>
    </source>
</evidence>
<dbReference type="InterPro" id="IPR012902">
    <property type="entry name" value="N_methyl_site"/>
</dbReference>
<evidence type="ECO:0000256" key="10">
    <source>
        <dbReference type="SAM" id="MobiDB-lite"/>
    </source>
</evidence>
<dbReference type="Gene3D" id="3.30.700.10">
    <property type="entry name" value="Glycoprotein, Type 4 Pilin"/>
    <property type="match status" value="1"/>
</dbReference>
<evidence type="ECO:0000256" key="6">
    <source>
        <dbReference type="ARBA" id="ARBA00022519"/>
    </source>
</evidence>
<dbReference type="PANTHER" id="PTHR30093:SF45">
    <property type="entry name" value="TYPE II SECRETION SYSTEM CORE PROTEIN G"/>
    <property type="match status" value="1"/>
</dbReference>
<dbReference type="InterPro" id="IPR010054">
    <property type="entry name" value="Type2_sec_GspG"/>
</dbReference>
<evidence type="ECO:0000256" key="7">
    <source>
        <dbReference type="ARBA" id="ARBA00022692"/>
    </source>
</evidence>
<name>A0ABT5KS69_9BURK</name>
<evidence type="ECO:0000256" key="9">
    <source>
        <dbReference type="ARBA" id="ARBA00023136"/>
    </source>
</evidence>
<evidence type="ECO:0000256" key="1">
    <source>
        <dbReference type="ARBA" id="ARBA00004377"/>
    </source>
</evidence>
<evidence type="ECO:0000313" key="14">
    <source>
        <dbReference type="Proteomes" id="UP001219862"/>
    </source>
</evidence>
<feature type="compositionally biased region" description="Acidic residues" evidence="10">
    <location>
        <begin position="150"/>
        <end position="159"/>
    </location>
</feature>
<dbReference type="InterPro" id="IPR013545">
    <property type="entry name" value="T2SS_protein-GspG_C"/>
</dbReference>
<keyword evidence="9 11" id="KW-0472">Membrane</keyword>
<dbReference type="EMBL" id="JAQQXS010000008">
    <property type="protein sequence ID" value="MDC8785697.1"/>
    <property type="molecule type" value="Genomic_DNA"/>
</dbReference>
<evidence type="ECO:0000256" key="4">
    <source>
        <dbReference type="ARBA" id="ARBA00022475"/>
    </source>
</evidence>
<dbReference type="InterPro" id="IPR000983">
    <property type="entry name" value="Bac_GSPG_pilin"/>
</dbReference>
<dbReference type="Pfam" id="PF07963">
    <property type="entry name" value="N_methyl"/>
    <property type="match status" value="1"/>
</dbReference>
<keyword evidence="5" id="KW-0488">Methylation</keyword>
<dbReference type="InterPro" id="IPR045584">
    <property type="entry name" value="Pilin-like"/>
</dbReference>
<dbReference type="Pfam" id="PF08334">
    <property type="entry name" value="T2SSG"/>
    <property type="match status" value="1"/>
</dbReference>
<feature type="region of interest" description="Disordered" evidence="10">
    <location>
        <begin position="138"/>
        <end position="159"/>
    </location>
</feature>
<comment type="subcellular location">
    <subcellularLocation>
        <location evidence="1">Cell inner membrane</location>
        <topology evidence="1">Single-pass membrane protein</topology>
    </subcellularLocation>
</comment>
<evidence type="ECO:0000259" key="12">
    <source>
        <dbReference type="Pfam" id="PF08334"/>
    </source>
</evidence>
<sequence length="159" mass="17654">MDSNRSSRYPRFSRYSHFSLISQPAPAARGFTLLELLVVMVIIGLLAGYVGPKFFSQIGKSEVKAAKAQIDGLQKSLDQYRLDVGRYPTTEQGLAALVSKPADEVRWAGPYLSKALPKDPWHNDYQYRSPGEHGDYDLLSFGRDGRPGGEGEDADLTSW</sequence>
<comment type="similarity">
    <text evidence="2">Belongs to the GSP G family.</text>
</comment>
<evidence type="ECO:0000256" key="8">
    <source>
        <dbReference type="ARBA" id="ARBA00022989"/>
    </source>
</evidence>
<evidence type="ECO:0000256" key="2">
    <source>
        <dbReference type="ARBA" id="ARBA00009984"/>
    </source>
</evidence>
<dbReference type="NCBIfam" id="TIGR02532">
    <property type="entry name" value="IV_pilin_GFxxxE"/>
    <property type="match status" value="1"/>
</dbReference>
<keyword evidence="14" id="KW-1185">Reference proteome</keyword>
<comment type="caution">
    <text evidence="13">The sequence shown here is derived from an EMBL/GenBank/DDBJ whole genome shotgun (WGS) entry which is preliminary data.</text>
</comment>
<dbReference type="NCBIfam" id="TIGR01710">
    <property type="entry name" value="typeII_sec_gspG"/>
    <property type="match status" value="1"/>
</dbReference>